<evidence type="ECO:0000259" key="3">
    <source>
        <dbReference type="Pfam" id="PF12051"/>
    </source>
</evidence>
<feature type="transmembrane region" description="Helical" evidence="2">
    <location>
        <begin position="290"/>
        <end position="314"/>
    </location>
</feature>
<dbReference type="Proteomes" id="UP000011777">
    <property type="component" value="Unassembled WGS sequence"/>
</dbReference>
<dbReference type="STRING" id="1245528.M3K6D0"/>
<name>M3K6D0_CANMX</name>
<dbReference type="Pfam" id="PF12051">
    <property type="entry name" value="DUF3533"/>
    <property type="match status" value="1"/>
</dbReference>
<feature type="transmembrane region" description="Helical" evidence="2">
    <location>
        <begin position="459"/>
        <end position="479"/>
    </location>
</feature>
<keyword evidence="2" id="KW-1133">Transmembrane helix</keyword>
<feature type="transmembrane region" description="Helical" evidence="2">
    <location>
        <begin position="334"/>
        <end position="357"/>
    </location>
</feature>
<feature type="transmembrane region" description="Helical" evidence="2">
    <location>
        <begin position="369"/>
        <end position="397"/>
    </location>
</feature>
<evidence type="ECO:0000256" key="2">
    <source>
        <dbReference type="SAM" id="Phobius"/>
    </source>
</evidence>
<sequence>MSNNYTSSDNTNPESKAEVAPNSSSEPTVEPYVPSEININDYEQFQNEEMGEPVSRQQSILQRVQSKYSFFNENVKSERMKLLKTFLTIYLIIAVGCLGVFSIYWGSMYRKDTRNRNLKMLVVLEDQEINNIPPIFSQQMRQILETPEAKTLGGWDIFNMTEFQEIADKHNNTIDEEVIRQVHHQHYWSTIYIKQNSTYNIYQALKNGEEYNTTDLIYSYFETGRHLTNIGPYVVASVAAIQTMWLDTNSVMQSIIEVGNITLDNPGSINTATQALSFTFVDMKPLTNDVLVAALQIGLLYLVIVSFFNFNFFADVHQSVAQIIKKPHFMGYRIIASIVSYFVISLMFGLVCLAFQIDFAKAFGKSGFLVYWMVTFLTMWAVGLASELAAMLLIPLYPPLMGFWLIFWVIINITPTFTPMALLPQFFRYGYAMPLHNAFEIYCVIFFDTYKGQIGRNIGIIIAWCVFLTAMTPLVLMYFGKMMGKKAAKAAQQAAKEK</sequence>
<evidence type="ECO:0000313" key="5">
    <source>
        <dbReference type="Proteomes" id="UP000011777"/>
    </source>
</evidence>
<keyword evidence="2" id="KW-0472">Membrane</keyword>
<feature type="transmembrane region" description="Helical" evidence="2">
    <location>
        <begin position="87"/>
        <end position="106"/>
    </location>
</feature>
<comment type="caution">
    <text evidence="4">The sequence shown here is derived from an EMBL/GenBank/DDBJ whole genome shotgun (WGS) entry which is preliminary data.</text>
</comment>
<feature type="region of interest" description="Disordered" evidence="1">
    <location>
        <begin position="1"/>
        <end position="33"/>
    </location>
</feature>
<dbReference type="InterPro" id="IPR053001">
    <property type="entry name" value="MNNG_permease-like"/>
</dbReference>
<organism evidence="4 5">
    <name type="scientific">Candida maltosa (strain Xu316)</name>
    <name type="common">Yeast</name>
    <dbReference type="NCBI Taxonomy" id="1245528"/>
    <lineage>
        <taxon>Eukaryota</taxon>
        <taxon>Fungi</taxon>
        <taxon>Dikarya</taxon>
        <taxon>Ascomycota</taxon>
        <taxon>Saccharomycotina</taxon>
        <taxon>Pichiomycetes</taxon>
        <taxon>Debaryomycetaceae</taxon>
        <taxon>Candida/Lodderomyces clade</taxon>
        <taxon>Candida</taxon>
    </lineage>
</organism>
<gene>
    <name evidence="4" type="ORF">G210_4575</name>
</gene>
<dbReference type="eggNOG" id="ENOG502QUA0">
    <property type="taxonomic scope" value="Eukaryota"/>
</dbReference>
<accession>M3K6D0</accession>
<feature type="compositionally biased region" description="Polar residues" evidence="1">
    <location>
        <begin position="1"/>
        <end position="14"/>
    </location>
</feature>
<keyword evidence="5" id="KW-1185">Reference proteome</keyword>
<dbReference type="OMA" id="PLENMAM"/>
<feature type="domain" description="DUF3533" evidence="3">
    <location>
        <begin position="90"/>
        <end position="469"/>
    </location>
</feature>
<evidence type="ECO:0000313" key="4">
    <source>
        <dbReference type="EMBL" id="EMG50379.1"/>
    </source>
</evidence>
<dbReference type="InterPro" id="IPR022703">
    <property type="entry name" value="DUF3533"/>
</dbReference>
<dbReference type="PANTHER" id="PTHR34814:SF1">
    <property type="entry name" value="NITROSOGUANIDINE RESISTANCE PROTEIN SNG1"/>
    <property type="match status" value="1"/>
</dbReference>
<dbReference type="EMBL" id="AOGT01000286">
    <property type="protein sequence ID" value="EMG50379.1"/>
    <property type="molecule type" value="Genomic_DNA"/>
</dbReference>
<dbReference type="PANTHER" id="PTHR34814">
    <property type="entry name" value="NITROSOGUANIDINE RESISTANCE PROTEIN SNG1"/>
    <property type="match status" value="1"/>
</dbReference>
<dbReference type="AlphaFoldDB" id="M3K6D0"/>
<feature type="transmembrane region" description="Helical" evidence="2">
    <location>
        <begin position="403"/>
        <end position="422"/>
    </location>
</feature>
<dbReference type="GO" id="GO:0016020">
    <property type="term" value="C:membrane"/>
    <property type="evidence" value="ECO:0007669"/>
    <property type="project" value="TreeGrafter"/>
</dbReference>
<keyword evidence="2" id="KW-0812">Transmembrane</keyword>
<evidence type="ECO:0000256" key="1">
    <source>
        <dbReference type="SAM" id="MobiDB-lite"/>
    </source>
</evidence>
<protein>
    <recommendedName>
        <fullName evidence="3">DUF3533 domain-containing protein</fullName>
    </recommendedName>
</protein>
<dbReference type="HOGENOM" id="CLU_020178_0_2_1"/>
<reference evidence="4 5" key="1">
    <citation type="submission" date="2013-02" db="EMBL/GenBank/DDBJ databases">
        <title>Genome sequence of Candida maltosa Xu316, a potential industrial strain for xylitol and ethanol production.</title>
        <authorList>
            <person name="Yu J."/>
            <person name="Wang Q."/>
            <person name="Geng X."/>
            <person name="Bao W."/>
            <person name="He P."/>
            <person name="Cai J."/>
        </authorList>
    </citation>
    <scope>NUCLEOTIDE SEQUENCE [LARGE SCALE GENOMIC DNA]</scope>
    <source>
        <strain evidence="5">Xu316</strain>
    </source>
</reference>
<dbReference type="OrthoDB" id="2140105at2759"/>
<proteinExistence type="predicted"/>